<proteinExistence type="inferred from homology"/>
<dbReference type="InterPro" id="IPR000682">
    <property type="entry name" value="PCMT"/>
</dbReference>
<dbReference type="Proteomes" id="UP001149009">
    <property type="component" value="Unassembled WGS sequence"/>
</dbReference>
<gene>
    <name evidence="4" type="ORF">NYR54_10320</name>
</gene>
<dbReference type="InterPro" id="IPR029063">
    <property type="entry name" value="SAM-dependent_MTases_sf"/>
</dbReference>
<evidence type="ECO:0000256" key="1">
    <source>
        <dbReference type="ARBA" id="ARBA00005369"/>
    </source>
</evidence>
<dbReference type="AlphaFoldDB" id="A0A9X3B6M9"/>
<evidence type="ECO:0000256" key="2">
    <source>
        <dbReference type="ARBA" id="ARBA00013346"/>
    </source>
</evidence>
<accession>A0A9X3B6M9</accession>
<comment type="caution">
    <text evidence="4">The sequence shown here is derived from an EMBL/GenBank/DDBJ whole genome shotgun (WGS) entry which is preliminary data.</text>
</comment>
<sequence>MSADFAVQRAMMIEGQLRTRDVNYVPLLEAMRDIPREAFVPGPRKSLAYMDEDLAIRLADGGRPARFLMEPAQFARLVQLARVKSSDLVLDVGCATGYSAAVLSRMASFVVALECDPDLAETASATLAQLDCLNVTVVTGDLEKGHPDEGPYDVVMLGGAVDYVPDALLQQLAEGGRLVAVIGEGNAARAHLFIKENGFVSSRPDFNAAVKRLPGFREEAGFVF</sequence>
<dbReference type="CDD" id="cd02440">
    <property type="entry name" value="AdoMet_MTases"/>
    <property type="match status" value="1"/>
</dbReference>
<comment type="similarity">
    <text evidence="1">Belongs to the methyltransferase superfamily. L-isoaspartyl/D-aspartyl protein methyltransferase family.</text>
</comment>
<dbReference type="EMBL" id="JAODNV010000010">
    <property type="protein sequence ID" value="MCT8990682.1"/>
    <property type="molecule type" value="Genomic_DNA"/>
</dbReference>
<dbReference type="GO" id="GO:0004719">
    <property type="term" value="F:protein-L-isoaspartate (D-aspartate) O-methyltransferase activity"/>
    <property type="evidence" value="ECO:0007669"/>
    <property type="project" value="InterPro"/>
</dbReference>
<evidence type="ECO:0000313" key="5">
    <source>
        <dbReference type="Proteomes" id="UP001149009"/>
    </source>
</evidence>
<dbReference type="Gene3D" id="3.40.50.150">
    <property type="entry name" value="Vaccinia Virus protein VP39"/>
    <property type="match status" value="1"/>
</dbReference>
<dbReference type="PANTHER" id="PTHR11579:SF18">
    <property type="entry name" value="PROTEIN-L-ISOASPARTATE O-METHYLTRANSFERASE"/>
    <property type="match status" value="1"/>
</dbReference>
<protein>
    <recommendedName>
        <fullName evidence="2">Protein-L-isoaspartate O-methyltransferase</fullName>
    </recommendedName>
    <alternativeName>
        <fullName evidence="3">Protein L-isoaspartyl methyltransferase</fullName>
    </alternativeName>
</protein>
<dbReference type="RefSeq" id="WP_261515561.1">
    <property type="nucleotide sequence ID" value="NZ_JAODNV010000010.1"/>
</dbReference>
<dbReference type="GO" id="GO:0005737">
    <property type="term" value="C:cytoplasm"/>
    <property type="evidence" value="ECO:0007669"/>
    <property type="project" value="TreeGrafter"/>
</dbReference>
<reference evidence="4" key="1">
    <citation type="submission" date="2022-08" db="EMBL/GenBank/DDBJ databases">
        <title>Chelativorans sichuanense sp. nov., a paraffin oil-degrading bacterium isolated from a mixture of oil-based drill cuttings and paddy soil.</title>
        <authorList>
            <person name="Yu J."/>
            <person name="Liu H."/>
            <person name="Chen Q."/>
        </authorList>
    </citation>
    <scope>NUCLEOTIDE SEQUENCE</scope>
    <source>
        <strain evidence="4">SCAU 2101</strain>
    </source>
</reference>
<organism evidence="4 5">
    <name type="scientific">Chelativorans petroleitrophicus</name>
    <dbReference type="NCBI Taxonomy" id="2975484"/>
    <lineage>
        <taxon>Bacteria</taxon>
        <taxon>Pseudomonadati</taxon>
        <taxon>Pseudomonadota</taxon>
        <taxon>Alphaproteobacteria</taxon>
        <taxon>Hyphomicrobiales</taxon>
        <taxon>Phyllobacteriaceae</taxon>
        <taxon>Chelativorans</taxon>
    </lineage>
</organism>
<dbReference type="SUPFAM" id="SSF53335">
    <property type="entry name" value="S-adenosyl-L-methionine-dependent methyltransferases"/>
    <property type="match status" value="1"/>
</dbReference>
<dbReference type="Pfam" id="PF01135">
    <property type="entry name" value="PCMT"/>
    <property type="match status" value="1"/>
</dbReference>
<evidence type="ECO:0000313" key="4">
    <source>
        <dbReference type="EMBL" id="MCT8990682.1"/>
    </source>
</evidence>
<keyword evidence="5" id="KW-1185">Reference proteome</keyword>
<name>A0A9X3B6M9_9HYPH</name>
<dbReference type="PANTHER" id="PTHR11579">
    <property type="entry name" value="PROTEIN-L-ISOASPARTATE O-METHYLTRANSFERASE"/>
    <property type="match status" value="1"/>
</dbReference>
<evidence type="ECO:0000256" key="3">
    <source>
        <dbReference type="ARBA" id="ARBA00030757"/>
    </source>
</evidence>